<dbReference type="EMBL" id="JACIEC010000005">
    <property type="protein sequence ID" value="MBB4145142.1"/>
    <property type="molecule type" value="Genomic_DNA"/>
</dbReference>
<dbReference type="Proteomes" id="UP000519897">
    <property type="component" value="Unassembled WGS sequence"/>
</dbReference>
<sequence>MTGKTLSAKPGIEITRHAVVRIRKTLFRTPEMMGNKLQQECFRRDTGVLLDEAIVNFGIIATLHVDKIDRKIPESPYIPEQRRSAMTSIVTAAAVSKNFGTYQDAAVREPVITTKNGRPRTGLMDF</sequence>
<protein>
    <submittedName>
        <fullName evidence="1">Uncharacterized protein</fullName>
    </submittedName>
</protein>
<proteinExistence type="predicted"/>
<name>A0A7W6LJ91_9HYPH</name>
<dbReference type="AlphaFoldDB" id="A0A7W6LJ91"/>
<organism evidence="1 2">
    <name type="scientific">Rhizobium rhizoryzae</name>
    <dbReference type="NCBI Taxonomy" id="451876"/>
    <lineage>
        <taxon>Bacteria</taxon>
        <taxon>Pseudomonadati</taxon>
        <taxon>Pseudomonadota</taxon>
        <taxon>Alphaproteobacteria</taxon>
        <taxon>Hyphomicrobiales</taxon>
        <taxon>Rhizobiaceae</taxon>
        <taxon>Rhizobium/Agrobacterium group</taxon>
        <taxon>Rhizobium</taxon>
    </lineage>
</organism>
<evidence type="ECO:0000313" key="2">
    <source>
        <dbReference type="Proteomes" id="UP000519897"/>
    </source>
</evidence>
<evidence type="ECO:0000313" key="1">
    <source>
        <dbReference type="EMBL" id="MBB4145142.1"/>
    </source>
</evidence>
<keyword evidence="2" id="KW-1185">Reference proteome</keyword>
<accession>A0A7W6LJ91</accession>
<reference evidence="1 2" key="1">
    <citation type="submission" date="2020-08" db="EMBL/GenBank/DDBJ databases">
        <title>Genomic Encyclopedia of Type Strains, Phase IV (KMG-IV): sequencing the most valuable type-strain genomes for metagenomic binning, comparative biology and taxonomic classification.</title>
        <authorList>
            <person name="Goeker M."/>
        </authorList>
    </citation>
    <scope>NUCLEOTIDE SEQUENCE [LARGE SCALE GENOMIC DNA]</scope>
    <source>
        <strain evidence="1 2">DSM 29514</strain>
    </source>
</reference>
<gene>
    <name evidence="1" type="ORF">GGQ72_003704</name>
</gene>
<comment type="caution">
    <text evidence="1">The sequence shown here is derived from an EMBL/GenBank/DDBJ whole genome shotgun (WGS) entry which is preliminary data.</text>
</comment>